<dbReference type="InterPro" id="IPR035906">
    <property type="entry name" value="MetI-like_sf"/>
</dbReference>
<keyword evidence="6" id="KW-0029">Amino-acid transport</keyword>
<dbReference type="Gene3D" id="1.10.3720.10">
    <property type="entry name" value="MetI-like"/>
    <property type="match status" value="1"/>
</dbReference>
<comment type="subcellular location">
    <subcellularLocation>
        <location evidence="1 9">Cell membrane</location>
        <topology evidence="1 9">Multi-pass membrane protein</topology>
    </subcellularLocation>
</comment>
<dbReference type="InterPro" id="IPR043429">
    <property type="entry name" value="ArtM/GltK/GlnP/TcyL/YhdX-like"/>
</dbReference>
<dbReference type="SUPFAM" id="SSF161098">
    <property type="entry name" value="MetI-like"/>
    <property type="match status" value="1"/>
</dbReference>
<dbReference type="AlphaFoldDB" id="A0A9D1LZ08"/>
<dbReference type="GO" id="GO:0043190">
    <property type="term" value="C:ATP-binding cassette (ABC) transporter complex"/>
    <property type="evidence" value="ECO:0007669"/>
    <property type="project" value="InterPro"/>
</dbReference>
<evidence type="ECO:0000259" key="10">
    <source>
        <dbReference type="PROSITE" id="PS50928"/>
    </source>
</evidence>
<feature type="transmembrane region" description="Helical" evidence="9">
    <location>
        <begin position="76"/>
        <end position="106"/>
    </location>
</feature>
<sequence length="221" mass="24312">MILEGLGNTLLITLFAAVIGIALGFIIAAVRTTHDLRKEELTKKKGLGSFLLKFFNGVCKLYLTIFRGTPIVVQLLILYFIILTSVVNALAVAIVGFGLNSAAYVAEIFRSGIMSIDRGQNEAGRSLGLNYFQTMLFIILPQAIKNVLPALLNEFIALLKETSVVGYIAGTDLTRAAMKIQTATYEPFFPYISIAVIYLVIVIILTKLVGIVERRLRKSEH</sequence>
<feature type="transmembrane region" description="Helical" evidence="9">
    <location>
        <begin position="188"/>
        <end position="212"/>
    </location>
</feature>
<reference evidence="11" key="1">
    <citation type="submission" date="2020-10" db="EMBL/GenBank/DDBJ databases">
        <authorList>
            <person name="Gilroy R."/>
        </authorList>
    </citation>
    <scope>NUCLEOTIDE SEQUENCE</scope>
    <source>
        <strain evidence="11">ChiGjej1B1-1684</strain>
    </source>
</reference>
<dbReference type="Pfam" id="PF00528">
    <property type="entry name" value="BPD_transp_1"/>
    <property type="match status" value="1"/>
</dbReference>
<evidence type="ECO:0000256" key="8">
    <source>
        <dbReference type="ARBA" id="ARBA00023136"/>
    </source>
</evidence>
<keyword evidence="8 9" id="KW-0472">Membrane</keyword>
<feature type="domain" description="ABC transmembrane type-1" evidence="10">
    <location>
        <begin position="6"/>
        <end position="209"/>
    </location>
</feature>
<comment type="caution">
    <text evidence="11">The sequence shown here is derived from an EMBL/GenBank/DDBJ whole genome shotgun (WGS) entry which is preliminary data.</text>
</comment>
<organism evidence="11 12">
    <name type="scientific">Candidatus Limousia pullorum</name>
    <dbReference type="NCBI Taxonomy" id="2840860"/>
    <lineage>
        <taxon>Bacteria</taxon>
        <taxon>Bacillati</taxon>
        <taxon>Bacillota</taxon>
        <taxon>Clostridia</taxon>
        <taxon>Eubacteriales</taxon>
        <taxon>Oscillospiraceae</taxon>
        <taxon>Oscillospiraceae incertae sedis</taxon>
        <taxon>Candidatus Limousia</taxon>
    </lineage>
</organism>
<feature type="transmembrane region" description="Helical" evidence="9">
    <location>
        <begin position="127"/>
        <end position="144"/>
    </location>
</feature>
<dbReference type="CDD" id="cd06261">
    <property type="entry name" value="TM_PBP2"/>
    <property type="match status" value="1"/>
</dbReference>
<feature type="transmembrane region" description="Helical" evidence="9">
    <location>
        <begin position="50"/>
        <end position="70"/>
    </location>
</feature>
<dbReference type="NCBIfam" id="TIGR01726">
    <property type="entry name" value="HEQRo_perm_3TM"/>
    <property type="match status" value="1"/>
</dbReference>
<dbReference type="EMBL" id="DVNG01000085">
    <property type="protein sequence ID" value="HIU50501.1"/>
    <property type="molecule type" value="Genomic_DNA"/>
</dbReference>
<dbReference type="PANTHER" id="PTHR30614:SF20">
    <property type="entry name" value="GLUTAMINE TRANSPORT SYSTEM PERMEASE PROTEIN GLNP"/>
    <property type="match status" value="1"/>
</dbReference>
<dbReference type="PROSITE" id="PS50928">
    <property type="entry name" value="ABC_TM1"/>
    <property type="match status" value="1"/>
</dbReference>
<keyword evidence="3 9" id="KW-0813">Transport</keyword>
<comment type="similarity">
    <text evidence="2">Belongs to the binding-protein-dependent transport system permease family. HisMQ subfamily.</text>
</comment>
<dbReference type="GO" id="GO:0022857">
    <property type="term" value="F:transmembrane transporter activity"/>
    <property type="evidence" value="ECO:0007669"/>
    <property type="project" value="InterPro"/>
</dbReference>
<protein>
    <submittedName>
        <fullName evidence="11">Amino acid ABC transporter permease</fullName>
    </submittedName>
</protein>
<dbReference type="InterPro" id="IPR010065">
    <property type="entry name" value="AA_ABC_transptr_permease_3TM"/>
</dbReference>
<evidence type="ECO:0000256" key="6">
    <source>
        <dbReference type="ARBA" id="ARBA00022970"/>
    </source>
</evidence>
<evidence type="ECO:0000256" key="1">
    <source>
        <dbReference type="ARBA" id="ARBA00004651"/>
    </source>
</evidence>
<feature type="transmembrane region" description="Helical" evidence="9">
    <location>
        <begin position="6"/>
        <end position="30"/>
    </location>
</feature>
<keyword evidence="4" id="KW-1003">Cell membrane</keyword>
<keyword evidence="5 9" id="KW-0812">Transmembrane</keyword>
<dbReference type="Proteomes" id="UP000824118">
    <property type="component" value="Unassembled WGS sequence"/>
</dbReference>
<evidence type="ECO:0000313" key="11">
    <source>
        <dbReference type="EMBL" id="HIU50501.1"/>
    </source>
</evidence>
<gene>
    <name evidence="11" type="ORF">IAD22_05760</name>
</gene>
<evidence type="ECO:0000256" key="4">
    <source>
        <dbReference type="ARBA" id="ARBA00022475"/>
    </source>
</evidence>
<keyword evidence="7 9" id="KW-1133">Transmembrane helix</keyword>
<dbReference type="PANTHER" id="PTHR30614">
    <property type="entry name" value="MEMBRANE COMPONENT OF AMINO ACID ABC TRANSPORTER"/>
    <property type="match status" value="1"/>
</dbReference>
<accession>A0A9D1LZ08</accession>
<dbReference type="InterPro" id="IPR000515">
    <property type="entry name" value="MetI-like"/>
</dbReference>
<evidence type="ECO:0000256" key="2">
    <source>
        <dbReference type="ARBA" id="ARBA00010072"/>
    </source>
</evidence>
<evidence type="ECO:0000313" key="12">
    <source>
        <dbReference type="Proteomes" id="UP000824118"/>
    </source>
</evidence>
<proteinExistence type="inferred from homology"/>
<name>A0A9D1LZ08_9FIRM</name>
<dbReference type="GO" id="GO:0006865">
    <property type="term" value="P:amino acid transport"/>
    <property type="evidence" value="ECO:0007669"/>
    <property type="project" value="UniProtKB-KW"/>
</dbReference>
<evidence type="ECO:0000256" key="5">
    <source>
        <dbReference type="ARBA" id="ARBA00022692"/>
    </source>
</evidence>
<evidence type="ECO:0000256" key="3">
    <source>
        <dbReference type="ARBA" id="ARBA00022448"/>
    </source>
</evidence>
<reference evidence="11" key="2">
    <citation type="journal article" date="2021" name="PeerJ">
        <title>Extensive microbial diversity within the chicken gut microbiome revealed by metagenomics and culture.</title>
        <authorList>
            <person name="Gilroy R."/>
            <person name="Ravi A."/>
            <person name="Getino M."/>
            <person name="Pursley I."/>
            <person name="Horton D.L."/>
            <person name="Alikhan N.F."/>
            <person name="Baker D."/>
            <person name="Gharbi K."/>
            <person name="Hall N."/>
            <person name="Watson M."/>
            <person name="Adriaenssens E.M."/>
            <person name="Foster-Nyarko E."/>
            <person name="Jarju S."/>
            <person name="Secka A."/>
            <person name="Antonio M."/>
            <person name="Oren A."/>
            <person name="Chaudhuri R.R."/>
            <person name="La Ragione R."/>
            <person name="Hildebrand F."/>
            <person name="Pallen M.J."/>
        </authorList>
    </citation>
    <scope>NUCLEOTIDE SEQUENCE</scope>
    <source>
        <strain evidence="11">ChiGjej1B1-1684</strain>
    </source>
</reference>
<evidence type="ECO:0000256" key="9">
    <source>
        <dbReference type="RuleBase" id="RU363032"/>
    </source>
</evidence>
<evidence type="ECO:0000256" key="7">
    <source>
        <dbReference type="ARBA" id="ARBA00022989"/>
    </source>
</evidence>